<keyword evidence="3" id="KW-0804">Transcription</keyword>
<dbReference type="GO" id="GO:0043565">
    <property type="term" value="F:sequence-specific DNA binding"/>
    <property type="evidence" value="ECO:0007669"/>
    <property type="project" value="InterPro"/>
</dbReference>
<gene>
    <name evidence="6" type="ORF">ABRQ22_14275</name>
</gene>
<proteinExistence type="predicted"/>
<evidence type="ECO:0000256" key="3">
    <source>
        <dbReference type="ARBA" id="ARBA00023163"/>
    </source>
</evidence>
<dbReference type="PANTHER" id="PTHR46796">
    <property type="entry name" value="HTH-TYPE TRANSCRIPTIONAL ACTIVATOR RHAS-RELATED"/>
    <property type="match status" value="1"/>
</dbReference>
<dbReference type="Pfam" id="PF12833">
    <property type="entry name" value="HTH_18"/>
    <property type="match status" value="1"/>
</dbReference>
<organism evidence="6">
    <name type="scientific">Cellulosimicrobium sp. ES-005</name>
    <dbReference type="NCBI Taxonomy" id="3163031"/>
    <lineage>
        <taxon>Bacteria</taxon>
        <taxon>Bacillati</taxon>
        <taxon>Actinomycetota</taxon>
        <taxon>Actinomycetes</taxon>
        <taxon>Micrococcales</taxon>
        <taxon>Promicromonosporaceae</taxon>
        <taxon>Cellulosimicrobium</taxon>
    </lineage>
</organism>
<sequence length="152" mass="16149">MSAWPEVAVHLRRARDHMDAHFTEPLTLAGVAAVAGYSPFHFARAFAAAFGTSPMAYLATRRVERAKTLLRTANLTVTEVCHAVGFTSLGTFSARFRAIVGVTPTAYRDEHARAGGPPVPGCFALAWGRPQPVARPASGSARSEKQDQGGAS</sequence>
<dbReference type="Gene3D" id="1.10.10.60">
    <property type="entry name" value="Homeodomain-like"/>
    <property type="match status" value="2"/>
</dbReference>
<dbReference type="EMBL" id="CP159290">
    <property type="protein sequence ID" value="XCH28766.1"/>
    <property type="molecule type" value="Genomic_DNA"/>
</dbReference>
<dbReference type="SUPFAM" id="SSF46689">
    <property type="entry name" value="Homeodomain-like"/>
    <property type="match status" value="2"/>
</dbReference>
<keyword evidence="2" id="KW-0238">DNA-binding</keyword>
<dbReference type="InterPro" id="IPR018060">
    <property type="entry name" value="HTH_AraC"/>
</dbReference>
<dbReference type="InterPro" id="IPR050204">
    <property type="entry name" value="AraC_XylS_family_regulators"/>
</dbReference>
<dbReference type="InterPro" id="IPR018062">
    <property type="entry name" value="HTH_AraC-typ_CS"/>
</dbReference>
<dbReference type="SMART" id="SM00342">
    <property type="entry name" value="HTH_ARAC"/>
    <property type="match status" value="1"/>
</dbReference>
<dbReference type="GO" id="GO:0003700">
    <property type="term" value="F:DNA-binding transcription factor activity"/>
    <property type="evidence" value="ECO:0007669"/>
    <property type="project" value="InterPro"/>
</dbReference>
<dbReference type="AlphaFoldDB" id="A0AAU8FY00"/>
<feature type="domain" description="HTH araC/xylS-type" evidence="5">
    <location>
        <begin position="12"/>
        <end position="110"/>
    </location>
</feature>
<evidence type="ECO:0000313" key="6">
    <source>
        <dbReference type="EMBL" id="XCH28766.1"/>
    </source>
</evidence>
<accession>A0AAU8FY00</accession>
<feature type="compositionally biased region" description="Basic and acidic residues" evidence="4">
    <location>
        <begin position="142"/>
        <end position="152"/>
    </location>
</feature>
<feature type="region of interest" description="Disordered" evidence="4">
    <location>
        <begin position="133"/>
        <end position="152"/>
    </location>
</feature>
<dbReference type="PRINTS" id="PR00032">
    <property type="entry name" value="HTHARAC"/>
</dbReference>
<evidence type="ECO:0000256" key="1">
    <source>
        <dbReference type="ARBA" id="ARBA00023015"/>
    </source>
</evidence>
<evidence type="ECO:0000256" key="2">
    <source>
        <dbReference type="ARBA" id="ARBA00023125"/>
    </source>
</evidence>
<keyword evidence="1" id="KW-0805">Transcription regulation</keyword>
<dbReference type="RefSeq" id="WP_353707199.1">
    <property type="nucleotide sequence ID" value="NZ_CP159290.1"/>
</dbReference>
<dbReference type="InterPro" id="IPR009057">
    <property type="entry name" value="Homeodomain-like_sf"/>
</dbReference>
<name>A0AAU8FY00_9MICO</name>
<reference evidence="6" key="1">
    <citation type="submission" date="2024-06" db="EMBL/GenBank/DDBJ databases">
        <title>Complete genome sequence of the cellulolytic actinobacterium, Cellulosimicrobium ES-005.</title>
        <authorList>
            <person name="Matthews C.T."/>
            <person name="Underwood K.D."/>
            <person name="Ghanchi K.M."/>
            <person name="Fields S.D."/>
            <person name="Gardner S.G."/>
        </authorList>
    </citation>
    <scope>NUCLEOTIDE SEQUENCE</scope>
    <source>
        <strain evidence="6">ES-005</strain>
    </source>
</reference>
<dbReference type="PROSITE" id="PS00041">
    <property type="entry name" value="HTH_ARAC_FAMILY_1"/>
    <property type="match status" value="1"/>
</dbReference>
<protein>
    <submittedName>
        <fullName evidence="6">AraC family transcriptional regulator</fullName>
    </submittedName>
</protein>
<evidence type="ECO:0000256" key="4">
    <source>
        <dbReference type="SAM" id="MobiDB-lite"/>
    </source>
</evidence>
<evidence type="ECO:0000259" key="5">
    <source>
        <dbReference type="PROSITE" id="PS01124"/>
    </source>
</evidence>
<dbReference type="PROSITE" id="PS01124">
    <property type="entry name" value="HTH_ARAC_FAMILY_2"/>
    <property type="match status" value="1"/>
</dbReference>
<dbReference type="InterPro" id="IPR020449">
    <property type="entry name" value="Tscrpt_reg_AraC-type_HTH"/>
</dbReference>